<evidence type="ECO:0008006" key="3">
    <source>
        <dbReference type="Google" id="ProtNLM"/>
    </source>
</evidence>
<accession>A0A1R1SM74</accession>
<protein>
    <recommendedName>
        <fullName evidence="3">Type II toxin-antitoxin system HicA family toxin</fullName>
    </recommendedName>
</protein>
<dbReference type="AlphaFoldDB" id="A0A1R1SM74"/>
<organism evidence="1 2">
    <name type="scientific">Streptomyces sparsogenes DSM 40356</name>
    <dbReference type="NCBI Taxonomy" id="1331668"/>
    <lineage>
        <taxon>Bacteria</taxon>
        <taxon>Bacillati</taxon>
        <taxon>Actinomycetota</taxon>
        <taxon>Actinomycetes</taxon>
        <taxon>Kitasatosporales</taxon>
        <taxon>Streptomycetaceae</taxon>
        <taxon>Streptomyces</taxon>
    </lineage>
</organism>
<dbReference type="STRING" id="67365.GCA_001704635_06783"/>
<dbReference type="Proteomes" id="UP000186168">
    <property type="component" value="Unassembled WGS sequence"/>
</dbReference>
<keyword evidence="2" id="KW-1185">Reference proteome</keyword>
<gene>
    <name evidence="1" type="ORF">SPAR_11347</name>
</gene>
<comment type="caution">
    <text evidence="1">The sequence shown here is derived from an EMBL/GenBank/DDBJ whole genome shotgun (WGS) entry which is preliminary data.</text>
</comment>
<dbReference type="EMBL" id="ASQP01000163">
    <property type="protein sequence ID" value="OMI39411.1"/>
    <property type="molecule type" value="Genomic_DNA"/>
</dbReference>
<name>A0A1R1SM74_9ACTN</name>
<evidence type="ECO:0000313" key="1">
    <source>
        <dbReference type="EMBL" id="OMI39411.1"/>
    </source>
</evidence>
<evidence type="ECO:0000313" key="2">
    <source>
        <dbReference type="Proteomes" id="UP000186168"/>
    </source>
</evidence>
<sequence>MVGRELSAADHPKKEVRMALERLVARGWTIRKEGHWGRLYCPCEGRCLTIPVPGTPQNADRAARRIAARAALCPLPEGDPRRTP</sequence>
<reference evidence="1 2" key="1">
    <citation type="submission" date="2013-05" db="EMBL/GenBank/DDBJ databases">
        <title>Genome sequence of Streptomyces sparsogenes DSM 40356.</title>
        <authorList>
            <person name="Coyne S."/>
            <person name="Seebeck F.P."/>
        </authorList>
    </citation>
    <scope>NUCLEOTIDE SEQUENCE [LARGE SCALE GENOMIC DNA]</scope>
    <source>
        <strain evidence="1 2">DSM 40356</strain>
    </source>
</reference>
<proteinExistence type="predicted"/>